<proteinExistence type="predicted"/>
<dbReference type="AlphaFoldDB" id="A0A9W9I7J6"/>
<comment type="caution">
    <text evidence="2">The sequence shown here is derived from an EMBL/GenBank/DDBJ whole genome shotgun (WGS) entry which is preliminary data.</text>
</comment>
<dbReference type="Proteomes" id="UP001149163">
    <property type="component" value="Unassembled WGS sequence"/>
</dbReference>
<protein>
    <submittedName>
        <fullName evidence="2">Uncharacterized protein</fullName>
    </submittedName>
</protein>
<dbReference type="EMBL" id="JAPQKN010000003">
    <property type="protein sequence ID" value="KAJ5167227.1"/>
    <property type="molecule type" value="Genomic_DNA"/>
</dbReference>
<dbReference type="RefSeq" id="XP_056543688.1">
    <property type="nucleotide sequence ID" value="XM_056688133.1"/>
</dbReference>
<evidence type="ECO:0000313" key="2">
    <source>
        <dbReference type="EMBL" id="KAJ5167227.1"/>
    </source>
</evidence>
<feature type="compositionally biased region" description="Polar residues" evidence="1">
    <location>
        <begin position="44"/>
        <end position="62"/>
    </location>
</feature>
<name>A0A9W9I7J6_9EURO</name>
<reference evidence="2" key="1">
    <citation type="submission" date="2022-11" db="EMBL/GenBank/DDBJ databases">
        <authorList>
            <person name="Petersen C."/>
        </authorList>
    </citation>
    <scope>NUCLEOTIDE SEQUENCE</scope>
    <source>
        <strain evidence="2">IBT 26290</strain>
    </source>
</reference>
<feature type="region of interest" description="Disordered" evidence="1">
    <location>
        <begin position="1"/>
        <end position="189"/>
    </location>
</feature>
<feature type="region of interest" description="Disordered" evidence="1">
    <location>
        <begin position="271"/>
        <end position="291"/>
    </location>
</feature>
<accession>A0A9W9I7J6</accession>
<sequence length="379" mass="40584">MIAQHETAGTMTSDRALSHHRRQERKQTREAARARRKEREDGRSQSTKCSEASQANQANQDQGLGGSCRATQLGWSRAHGSTIRNPPQPRVHNPVGLALLRDEGVVTAQGPDPGHPKGGSREEEGEPLAGSRPGGPRAVGETEWRVKPTESTVGVAQKGGKGRRPVNPNATDPEPRVPRAPGLPTVSPPHPLVSAPLGIGARRAEGWQSAGWSPAPLLPHDSFPLGHYPPISCSPLIPAPLRPVRDRPGLHCTGRDADRLGLLRLWVRSQESQGLDRTEPNPQQKQNLENTSGMGALRSFAAWRPVSSRRVTSPPPEFRLFAPFKISCFGGGAPMAAFNGATSGVCVGATWKLCVDPTHVVQLGPLTGPYSVLCTRSPS</sequence>
<feature type="compositionally biased region" description="Polar residues" evidence="1">
    <location>
        <begin position="280"/>
        <end position="291"/>
    </location>
</feature>
<gene>
    <name evidence="2" type="ORF">N7482_006008</name>
</gene>
<reference evidence="2" key="2">
    <citation type="journal article" date="2023" name="IMA Fungus">
        <title>Comparative genomic study of the Penicillium genus elucidates a diverse pangenome and 15 lateral gene transfer events.</title>
        <authorList>
            <person name="Petersen C."/>
            <person name="Sorensen T."/>
            <person name="Nielsen M.R."/>
            <person name="Sondergaard T.E."/>
            <person name="Sorensen J.L."/>
            <person name="Fitzpatrick D.A."/>
            <person name="Frisvad J.C."/>
            <person name="Nielsen K.L."/>
        </authorList>
    </citation>
    <scope>NUCLEOTIDE SEQUENCE</scope>
    <source>
        <strain evidence="2">IBT 26290</strain>
    </source>
</reference>
<organism evidence="2 3">
    <name type="scientific">Penicillium canariense</name>
    <dbReference type="NCBI Taxonomy" id="189055"/>
    <lineage>
        <taxon>Eukaryota</taxon>
        <taxon>Fungi</taxon>
        <taxon>Dikarya</taxon>
        <taxon>Ascomycota</taxon>
        <taxon>Pezizomycotina</taxon>
        <taxon>Eurotiomycetes</taxon>
        <taxon>Eurotiomycetidae</taxon>
        <taxon>Eurotiales</taxon>
        <taxon>Aspergillaceae</taxon>
        <taxon>Penicillium</taxon>
    </lineage>
</organism>
<feature type="compositionally biased region" description="Basic and acidic residues" evidence="1">
    <location>
        <begin position="25"/>
        <end position="43"/>
    </location>
</feature>
<keyword evidence="3" id="KW-1185">Reference proteome</keyword>
<evidence type="ECO:0000256" key="1">
    <source>
        <dbReference type="SAM" id="MobiDB-lite"/>
    </source>
</evidence>
<dbReference type="GeneID" id="81427309"/>
<evidence type="ECO:0000313" key="3">
    <source>
        <dbReference type="Proteomes" id="UP001149163"/>
    </source>
</evidence>